<reference evidence="2" key="1">
    <citation type="submission" date="2023-03" db="EMBL/GenBank/DDBJ databases">
        <authorList>
            <person name="Julca I."/>
        </authorList>
    </citation>
    <scope>NUCLEOTIDE SEQUENCE</scope>
</reference>
<keyword evidence="3" id="KW-1185">Reference proteome</keyword>
<feature type="coiled-coil region" evidence="1">
    <location>
        <begin position="68"/>
        <end position="95"/>
    </location>
</feature>
<evidence type="ECO:0000313" key="2">
    <source>
        <dbReference type="EMBL" id="CAI9114266.1"/>
    </source>
</evidence>
<keyword evidence="1" id="KW-0175">Coiled coil</keyword>
<evidence type="ECO:0000313" key="3">
    <source>
        <dbReference type="Proteomes" id="UP001161247"/>
    </source>
</evidence>
<dbReference type="EMBL" id="OX459124">
    <property type="protein sequence ID" value="CAI9114266.1"/>
    <property type="molecule type" value="Genomic_DNA"/>
</dbReference>
<proteinExistence type="predicted"/>
<name>A0AAV1E2D5_OLDCO</name>
<gene>
    <name evidence="2" type="ORF">OLC1_LOCUS21075</name>
</gene>
<accession>A0AAV1E2D5</accession>
<dbReference type="AlphaFoldDB" id="A0AAV1E2D5"/>
<organism evidence="2 3">
    <name type="scientific">Oldenlandia corymbosa var. corymbosa</name>
    <dbReference type="NCBI Taxonomy" id="529605"/>
    <lineage>
        <taxon>Eukaryota</taxon>
        <taxon>Viridiplantae</taxon>
        <taxon>Streptophyta</taxon>
        <taxon>Embryophyta</taxon>
        <taxon>Tracheophyta</taxon>
        <taxon>Spermatophyta</taxon>
        <taxon>Magnoliopsida</taxon>
        <taxon>eudicotyledons</taxon>
        <taxon>Gunneridae</taxon>
        <taxon>Pentapetalae</taxon>
        <taxon>asterids</taxon>
        <taxon>lamiids</taxon>
        <taxon>Gentianales</taxon>
        <taxon>Rubiaceae</taxon>
        <taxon>Rubioideae</taxon>
        <taxon>Spermacoceae</taxon>
        <taxon>Hedyotis-Oldenlandia complex</taxon>
        <taxon>Oldenlandia</taxon>
    </lineage>
</organism>
<sequence length="102" mass="11658">MASEVVRKADENNLSLVREQTRENEGAFVKLLMEIEELKGKAEAMEYVVDAVAVQKQIQELTEKIEVKDSAEELLQSLNVKHRQAYAELMDARKELILVRVS</sequence>
<protein>
    <submittedName>
        <fullName evidence="2">OLC1v1014946C1</fullName>
    </submittedName>
</protein>
<evidence type="ECO:0000256" key="1">
    <source>
        <dbReference type="SAM" id="Coils"/>
    </source>
</evidence>
<dbReference type="Proteomes" id="UP001161247">
    <property type="component" value="Chromosome 7"/>
</dbReference>